<dbReference type="EMBL" id="NAPY01000012">
    <property type="protein sequence ID" value="MUL36581.1"/>
    <property type="molecule type" value="Genomic_DNA"/>
</dbReference>
<dbReference type="SUPFAM" id="SSF52317">
    <property type="entry name" value="Class I glutamine amidotransferase-like"/>
    <property type="match status" value="1"/>
</dbReference>
<evidence type="ECO:0000259" key="1">
    <source>
        <dbReference type="Pfam" id="PF01965"/>
    </source>
</evidence>
<keyword evidence="2" id="KW-0315">Glutamine amidotransferase</keyword>
<dbReference type="CDD" id="cd03139">
    <property type="entry name" value="GATase1_PfpI_2"/>
    <property type="match status" value="1"/>
</dbReference>
<dbReference type="GO" id="GO:0016740">
    <property type="term" value="F:transferase activity"/>
    <property type="evidence" value="ECO:0007669"/>
    <property type="project" value="UniProtKB-KW"/>
</dbReference>
<dbReference type="InterPro" id="IPR002818">
    <property type="entry name" value="DJ-1/PfpI"/>
</dbReference>
<sequence length="233" mass="25237">MTQLQIGFLIYPGVIQLDVMGAYQVLVFPPNTQVHLIWKTLTPIVSNEGLTFVPTVTFADCPPLDVICVPGGGIGQVAVMKDAEILSFLQQQSISAQYVTSVCTGSMILAAAGLLQGYKATCHWAFRDQLAMLGVEVIPQRVVIDRNRVTGAGVTSGIDFGLTLLGLLCGEQVAKMAQLMMEYTPEPPFNAGKPETVGKEIVRPFMQFGKPLLDAFLAQTRETAAQLKLETDF</sequence>
<keyword evidence="2" id="KW-0808">Transferase</keyword>
<dbReference type="GO" id="GO:0006355">
    <property type="term" value="P:regulation of DNA-templated transcription"/>
    <property type="evidence" value="ECO:0007669"/>
    <property type="project" value="TreeGrafter"/>
</dbReference>
<dbReference type="InterPro" id="IPR029062">
    <property type="entry name" value="Class_I_gatase-like"/>
</dbReference>
<dbReference type="Proteomes" id="UP000441797">
    <property type="component" value="Unassembled WGS sequence"/>
</dbReference>
<gene>
    <name evidence="2" type="ORF">BWI75_09520</name>
</gene>
<dbReference type="Gene3D" id="3.40.50.880">
    <property type="match status" value="1"/>
</dbReference>
<protein>
    <submittedName>
        <fullName evidence="2">Glutamine amidotransferase</fullName>
    </submittedName>
</protein>
<proteinExistence type="predicted"/>
<dbReference type="OrthoDB" id="6382410at2"/>
<reference evidence="2 3" key="1">
    <citation type="journal article" date="2019" name="Front. Microbiol.">
        <title>Genomic Features for Desiccation Tolerance and Sugar Biosynthesis in the Extremophile Gloeocapsopsis sp. UTEX B3054.</title>
        <authorList>
            <person name="Urrejola C."/>
            <person name="Alcorta J."/>
            <person name="Salas L."/>
            <person name="Vasquez M."/>
            <person name="Polz M.F."/>
            <person name="Vicuna R."/>
            <person name="Diez B."/>
        </authorList>
    </citation>
    <scope>NUCLEOTIDE SEQUENCE [LARGE SCALE GENOMIC DNA]</scope>
    <source>
        <strain evidence="2 3">1H9</strain>
    </source>
</reference>
<dbReference type="PANTHER" id="PTHR43130:SF2">
    <property type="entry name" value="DJ-1_PFPI DOMAIN-CONTAINING PROTEIN"/>
    <property type="match status" value="1"/>
</dbReference>
<dbReference type="AlphaFoldDB" id="A0A6N8FUF7"/>
<organism evidence="2 3">
    <name type="scientific">Gloeocapsopsis dulcis AAB1 = 1H9</name>
    <dbReference type="NCBI Taxonomy" id="1433147"/>
    <lineage>
        <taxon>Bacteria</taxon>
        <taxon>Bacillati</taxon>
        <taxon>Cyanobacteriota</taxon>
        <taxon>Cyanophyceae</taxon>
        <taxon>Oscillatoriophycideae</taxon>
        <taxon>Chroococcales</taxon>
        <taxon>Chroococcaceae</taxon>
        <taxon>Gloeocapsopsis</taxon>
        <taxon>Gloeocapsopsis dulcis</taxon>
    </lineage>
</organism>
<dbReference type="PANTHER" id="PTHR43130">
    <property type="entry name" value="ARAC-FAMILY TRANSCRIPTIONAL REGULATOR"/>
    <property type="match status" value="1"/>
</dbReference>
<comment type="caution">
    <text evidence="2">The sequence shown here is derived from an EMBL/GenBank/DDBJ whole genome shotgun (WGS) entry which is preliminary data.</text>
</comment>
<dbReference type="Pfam" id="PF01965">
    <property type="entry name" value="DJ-1_PfpI"/>
    <property type="match status" value="1"/>
</dbReference>
<accession>A0A6N8FUF7</accession>
<evidence type="ECO:0000313" key="2">
    <source>
        <dbReference type="EMBL" id="MUL36581.1"/>
    </source>
</evidence>
<evidence type="ECO:0000313" key="3">
    <source>
        <dbReference type="Proteomes" id="UP000441797"/>
    </source>
</evidence>
<feature type="domain" description="DJ-1/PfpI" evidence="1">
    <location>
        <begin position="7"/>
        <end position="165"/>
    </location>
</feature>
<name>A0A6N8FUF7_9CHRO</name>
<dbReference type="InterPro" id="IPR052158">
    <property type="entry name" value="INH-QAR"/>
</dbReference>
<dbReference type="RefSeq" id="WP_105218233.1">
    <property type="nucleotide sequence ID" value="NZ_CAWNSU010000076.1"/>
</dbReference>
<keyword evidence="3" id="KW-1185">Reference proteome</keyword>